<protein>
    <submittedName>
        <fullName evidence="1">Class I lanthipeptide</fullName>
    </submittedName>
</protein>
<evidence type="ECO:0000313" key="2">
    <source>
        <dbReference type="Proteomes" id="UP000628669"/>
    </source>
</evidence>
<dbReference type="NCBIfam" id="NF038153">
    <property type="entry name" value="lant_leader_L1a"/>
    <property type="match status" value="1"/>
</dbReference>
<dbReference type="InterPro" id="IPR058238">
    <property type="entry name" value="Lant_leader_dom"/>
</dbReference>
<name>A0ABS1FYK2_9FLAO</name>
<keyword evidence="2" id="KW-1185">Reference proteome</keyword>
<comment type="caution">
    <text evidence="1">The sequence shown here is derived from an EMBL/GenBank/DDBJ whole genome shotgun (WGS) entry which is preliminary data.</text>
</comment>
<accession>A0ABS1FYK2</accession>
<reference evidence="2" key="1">
    <citation type="submission" date="2021-01" db="EMBL/GenBank/DDBJ databases">
        <title>Genome public.</title>
        <authorList>
            <person name="Liu C."/>
            <person name="Sun Q."/>
        </authorList>
    </citation>
    <scope>NUCLEOTIDE SEQUENCE [LARGE SCALE GENOMIC DNA]</scope>
    <source>
        <strain evidence="2">YIM B02567</strain>
    </source>
</reference>
<dbReference type="EMBL" id="JAENHK010000010">
    <property type="protein sequence ID" value="MBK1897533.1"/>
    <property type="molecule type" value="Genomic_DNA"/>
</dbReference>
<proteinExistence type="predicted"/>
<dbReference type="RefSeq" id="WP_200247799.1">
    <property type="nucleotide sequence ID" value="NZ_JAENHK010000010.1"/>
</dbReference>
<sequence length="57" mass="5960">MKKLKLNQGLQINKEAISKLQDAQINSIKGGAAAAGSCAWTTCKSLVDPPSKTITTS</sequence>
<gene>
    <name evidence="1" type="ORF">JHL15_17340</name>
</gene>
<evidence type="ECO:0000313" key="1">
    <source>
        <dbReference type="EMBL" id="MBK1897533.1"/>
    </source>
</evidence>
<organism evidence="1 2">
    <name type="scientific">Chryseobacterium paridis</name>
    <dbReference type="NCBI Taxonomy" id="2800328"/>
    <lineage>
        <taxon>Bacteria</taxon>
        <taxon>Pseudomonadati</taxon>
        <taxon>Bacteroidota</taxon>
        <taxon>Flavobacteriia</taxon>
        <taxon>Flavobacteriales</taxon>
        <taxon>Weeksellaceae</taxon>
        <taxon>Chryseobacterium group</taxon>
        <taxon>Chryseobacterium</taxon>
    </lineage>
</organism>
<dbReference type="Proteomes" id="UP000628669">
    <property type="component" value="Unassembled WGS sequence"/>
</dbReference>